<dbReference type="Proteomes" id="UP001197974">
    <property type="component" value="Chromosome"/>
</dbReference>
<dbReference type="PANTHER" id="PTHR43143">
    <property type="entry name" value="METALLOPHOSPHOESTERASE, CALCINEURIN SUPERFAMILY"/>
    <property type="match status" value="1"/>
</dbReference>
<dbReference type="Gene3D" id="3.60.21.10">
    <property type="match status" value="1"/>
</dbReference>
<gene>
    <name evidence="3" type="ORF">LC087_11185</name>
</gene>
<feature type="domain" description="Calcineurin-like phosphoesterase" evidence="2">
    <location>
        <begin position="35"/>
        <end position="226"/>
    </location>
</feature>
<dbReference type="RefSeq" id="WP_226541995.1">
    <property type="nucleotide sequence ID" value="NZ_CP129013.1"/>
</dbReference>
<dbReference type="InterPro" id="IPR029052">
    <property type="entry name" value="Metallo-depent_PP-like"/>
</dbReference>
<dbReference type="SUPFAM" id="SSF56300">
    <property type="entry name" value="Metallo-dependent phosphatases"/>
    <property type="match status" value="1"/>
</dbReference>
<organism evidence="3 4">
    <name type="scientific">Bacillus carboniphilus</name>
    <dbReference type="NCBI Taxonomy" id="86663"/>
    <lineage>
        <taxon>Bacteria</taxon>
        <taxon>Bacillati</taxon>
        <taxon>Bacillota</taxon>
        <taxon>Bacilli</taxon>
        <taxon>Bacillales</taxon>
        <taxon>Bacillaceae</taxon>
        <taxon>Bacillus</taxon>
    </lineage>
</organism>
<reference evidence="3 4" key="1">
    <citation type="submission" date="2023-06" db="EMBL/GenBank/DDBJ databases">
        <title>Five Gram-positive bacteria isolated from mangrove sediments in Shenzhen, Guangdong, China.</title>
        <authorList>
            <person name="Yu S."/>
            <person name="Zheng W."/>
            <person name="Huang Y."/>
        </authorList>
    </citation>
    <scope>NUCLEOTIDE SEQUENCE [LARGE SCALE GENOMIC DNA]</scope>
    <source>
        <strain evidence="3 4">SaN35-3</strain>
    </source>
</reference>
<evidence type="ECO:0000313" key="3">
    <source>
        <dbReference type="EMBL" id="WLR41461.1"/>
    </source>
</evidence>
<protein>
    <submittedName>
        <fullName evidence="3">Metallophosphoesterase</fullName>
    </submittedName>
</protein>
<accession>A0ABY9JUW0</accession>
<dbReference type="InterPro" id="IPR051918">
    <property type="entry name" value="STPP_CPPED1"/>
</dbReference>
<keyword evidence="4" id="KW-1185">Reference proteome</keyword>
<dbReference type="Pfam" id="PF00149">
    <property type="entry name" value="Metallophos"/>
    <property type="match status" value="1"/>
</dbReference>
<evidence type="ECO:0000313" key="4">
    <source>
        <dbReference type="Proteomes" id="UP001197974"/>
    </source>
</evidence>
<evidence type="ECO:0000256" key="1">
    <source>
        <dbReference type="SAM" id="SignalP"/>
    </source>
</evidence>
<feature type="signal peptide" evidence="1">
    <location>
        <begin position="1"/>
        <end position="23"/>
    </location>
</feature>
<sequence length="310" mass="37151">MKKIWTIFFIATWLNLCFQTYTAATPIQDQNHDTIIWMTDTQYYSKKYPHIFENQIEWIISNQKKWNIQYVIHTGDIVHNSEQMFQWHVANNMMSQLDKSDIPYGILAGNHDLLNKKNYLIYEQFFGEDRFKEKDHYGGSYQNNKGHYDLLTLGKKEFIFLYMGWGIKKEEMDWMNQVLSSYKDRIAILNFHKYLHKNGKRTKLGDEIFEQVVKPNENVRVVLSGHYDDSEKLISDVDDNGDGRTDRYVYQILADYQSVSEGGSGFLRLIHFYPETHVLYMRTYSPYLNKHYHYSPQKHPEKDQFWIKLK</sequence>
<dbReference type="EMBL" id="CP129013">
    <property type="protein sequence ID" value="WLR41461.1"/>
    <property type="molecule type" value="Genomic_DNA"/>
</dbReference>
<dbReference type="PANTHER" id="PTHR43143:SF5">
    <property type="entry name" value="SECRETED PROTEIN"/>
    <property type="match status" value="1"/>
</dbReference>
<keyword evidence="1" id="KW-0732">Signal</keyword>
<name>A0ABY9JUW0_9BACI</name>
<evidence type="ECO:0000259" key="2">
    <source>
        <dbReference type="Pfam" id="PF00149"/>
    </source>
</evidence>
<proteinExistence type="predicted"/>
<feature type="chain" id="PRO_5045819745" evidence="1">
    <location>
        <begin position="24"/>
        <end position="310"/>
    </location>
</feature>
<dbReference type="InterPro" id="IPR004843">
    <property type="entry name" value="Calcineurin-like_PHP"/>
</dbReference>